<comment type="caution">
    <text evidence="1">The sequence shown here is derived from an EMBL/GenBank/DDBJ whole genome shotgun (WGS) entry which is preliminary data.</text>
</comment>
<organism evidence="1 2">
    <name type="scientific">Hexamita inflata</name>
    <dbReference type="NCBI Taxonomy" id="28002"/>
    <lineage>
        <taxon>Eukaryota</taxon>
        <taxon>Metamonada</taxon>
        <taxon>Diplomonadida</taxon>
        <taxon>Hexamitidae</taxon>
        <taxon>Hexamitinae</taxon>
        <taxon>Hexamita</taxon>
    </lineage>
</organism>
<evidence type="ECO:0000313" key="2">
    <source>
        <dbReference type="Proteomes" id="UP001642409"/>
    </source>
</evidence>
<sequence>MKKQQQQRYKLSKVEQDRVDLIIINEVRCHMKVDKFETQEAQLFSSNKNSLNVIWTDIDKKLKKEKIGKSYSTKSYAYNRFIDVILPNKLPPYPHEIVVQIEKYIQEQVSSTPDLHDIAESSRDVSVLVKKISKQTKDQFNLKGSDIYSYKKMIDRIKYIIEQQIILQNSSSYQKLDETQNSNIINYKCKDEKENISQLNNEEIQQQILPDLLSCLELSCLFE</sequence>
<accession>A0ABP1GIZ8</accession>
<name>A0ABP1GIZ8_9EUKA</name>
<keyword evidence="2" id="KW-1185">Reference proteome</keyword>
<dbReference type="Proteomes" id="UP001642409">
    <property type="component" value="Unassembled WGS sequence"/>
</dbReference>
<proteinExistence type="predicted"/>
<dbReference type="EMBL" id="CAXDID020000001">
    <property type="protein sequence ID" value="CAL5970649.1"/>
    <property type="molecule type" value="Genomic_DNA"/>
</dbReference>
<gene>
    <name evidence="1" type="ORF">HINF_LOCUS589</name>
</gene>
<evidence type="ECO:0000313" key="1">
    <source>
        <dbReference type="EMBL" id="CAL5970649.1"/>
    </source>
</evidence>
<reference evidence="1 2" key="1">
    <citation type="submission" date="2024-07" db="EMBL/GenBank/DDBJ databases">
        <authorList>
            <person name="Akdeniz Z."/>
        </authorList>
    </citation>
    <scope>NUCLEOTIDE SEQUENCE [LARGE SCALE GENOMIC DNA]</scope>
</reference>
<protein>
    <submittedName>
        <fullName evidence="1">Hypothetical_protein</fullName>
    </submittedName>
</protein>